<evidence type="ECO:0000313" key="2">
    <source>
        <dbReference type="Proteomes" id="UP001470230"/>
    </source>
</evidence>
<dbReference type="EMBL" id="JAPFFF010000021">
    <property type="protein sequence ID" value="KAK8853712.1"/>
    <property type="molecule type" value="Genomic_DNA"/>
</dbReference>
<evidence type="ECO:0000313" key="1">
    <source>
        <dbReference type="EMBL" id="KAK8853712.1"/>
    </source>
</evidence>
<accession>A0ABR2HW04</accession>
<gene>
    <name evidence="1" type="ORF">M9Y10_016255</name>
</gene>
<dbReference type="Proteomes" id="UP001470230">
    <property type="component" value="Unassembled WGS sequence"/>
</dbReference>
<proteinExistence type="predicted"/>
<dbReference type="Gene3D" id="2.60.120.260">
    <property type="entry name" value="Galactose-binding domain-like"/>
    <property type="match status" value="1"/>
</dbReference>
<dbReference type="SUPFAM" id="SSF49785">
    <property type="entry name" value="Galactose-binding domain-like"/>
    <property type="match status" value="1"/>
</dbReference>
<protein>
    <submittedName>
        <fullName evidence="1">Uncharacterized protein</fullName>
    </submittedName>
</protein>
<dbReference type="PANTHER" id="PTHR42732:SF1">
    <property type="entry name" value="BETA-MANNOSIDASE"/>
    <property type="match status" value="1"/>
</dbReference>
<sequence>MVFFELPHPSALKKYSSAIFYSNLQNLYKIKIFETKDLLKYGSTNKIQVKVNNNEQPNSRWYTGTRIYRPVWLWVQEKDYIEPEGVRISTLSYDPAEIQVSTIH</sequence>
<dbReference type="PANTHER" id="PTHR42732">
    <property type="entry name" value="BETA-GALACTOSIDASE"/>
    <property type="match status" value="1"/>
</dbReference>
<dbReference type="InterPro" id="IPR008979">
    <property type="entry name" value="Galactose-bd-like_sf"/>
</dbReference>
<reference evidence="1 2" key="1">
    <citation type="submission" date="2024-04" db="EMBL/GenBank/DDBJ databases">
        <title>Tritrichomonas musculus Genome.</title>
        <authorList>
            <person name="Alves-Ferreira E."/>
            <person name="Grigg M."/>
            <person name="Lorenzi H."/>
            <person name="Galac M."/>
        </authorList>
    </citation>
    <scope>NUCLEOTIDE SEQUENCE [LARGE SCALE GENOMIC DNA]</scope>
    <source>
        <strain evidence="1 2">EAF2021</strain>
    </source>
</reference>
<name>A0ABR2HW04_9EUKA</name>
<dbReference type="InterPro" id="IPR051913">
    <property type="entry name" value="GH2_Domain-Containing"/>
</dbReference>
<keyword evidence="2" id="KW-1185">Reference proteome</keyword>
<organism evidence="1 2">
    <name type="scientific">Tritrichomonas musculus</name>
    <dbReference type="NCBI Taxonomy" id="1915356"/>
    <lineage>
        <taxon>Eukaryota</taxon>
        <taxon>Metamonada</taxon>
        <taxon>Parabasalia</taxon>
        <taxon>Tritrichomonadida</taxon>
        <taxon>Tritrichomonadidae</taxon>
        <taxon>Tritrichomonas</taxon>
    </lineage>
</organism>
<comment type="caution">
    <text evidence="1">The sequence shown here is derived from an EMBL/GenBank/DDBJ whole genome shotgun (WGS) entry which is preliminary data.</text>
</comment>